<reference evidence="1 2" key="2">
    <citation type="submission" date="2019-04" db="EMBL/GenBank/DDBJ databases">
        <title>The genome sequence of big-headed turtle.</title>
        <authorList>
            <person name="Gong S."/>
        </authorList>
    </citation>
    <scope>NUCLEOTIDE SEQUENCE [LARGE SCALE GENOMIC DNA]</scope>
    <source>
        <strain evidence="1">DO16091913</strain>
        <tissue evidence="1">Muscle</tissue>
    </source>
</reference>
<evidence type="ECO:0000313" key="2">
    <source>
        <dbReference type="Proteomes" id="UP000297703"/>
    </source>
</evidence>
<protein>
    <submittedName>
        <fullName evidence="1">Pyroglutamyl-peptidase 1-like protein</fullName>
    </submittedName>
</protein>
<dbReference type="Proteomes" id="UP000297703">
    <property type="component" value="Unassembled WGS sequence"/>
</dbReference>
<name>A0A4D9ES19_9SAUR</name>
<accession>A0A4D9ES19</accession>
<sequence>MQLWCPRCLQGTSSLSSPMSGGISAFLILIISSQCARLLDPFPFLAGGDPGYTNNQHGPEVSDVACHTQSESPWQMMLSREYLVSATHTTLRIPPNVSMSGWVWELFFSYQNIYT</sequence>
<gene>
    <name evidence="1" type="ORF">DR999_PMT03149</name>
</gene>
<dbReference type="AlphaFoldDB" id="A0A4D9ES19"/>
<evidence type="ECO:0000313" key="1">
    <source>
        <dbReference type="EMBL" id="TFK13206.1"/>
    </source>
</evidence>
<organism evidence="1 2">
    <name type="scientific">Platysternon megacephalum</name>
    <name type="common">big-headed turtle</name>
    <dbReference type="NCBI Taxonomy" id="55544"/>
    <lineage>
        <taxon>Eukaryota</taxon>
        <taxon>Metazoa</taxon>
        <taxon>Chordata</taxon>
        <taxon>Craniata</taxon>
        <taxon>Vertebrata</taxon>
        <taxon>Euteleostomi</taxon>
        <taxon>Archelosauria</taxon>
        <taxon>Testudinata</taxon>
        <taxon>Testudines</taxon>
        <taxon>Cryptodira</taxon>
        <taxon>Durocryptodira</taxon>
        <taxon>Testudinoidea</taxon>
        <taxon>Platysternidae</taxon>
        <taxon>Platysternon</taxon>
    </lineage>
</organism>
<comment type="caution">
    <text evidence="1">The sequence shown here is derived from an EMBL/GenBank/DDBJ whole genome shotgun (WGS) entry which is preliminary data.</text>
</comment>
<dbReference type="EMBL" id="QXTE01000016">
    <property type="protein sequence ID" value="TFK13206.1"/>
    <property type="molecule type" value="Genomic_DNA"/>
</dbReference>
<proteinExistence type="predicted"/>
<reference evidence="1 2" key="1">
    <citation type="submission" date="2019-04" db="EMBL/GenBank/DDBJ databases">
        <title>Draft genome of the big-headed turtle Platysternon megacephalum.</title>
        <authorList>
            <person name="Gong S."/>
        </authorList>
    </citation>
    <scope>NUCLEOTIDE SEQUENCE [LARGE SCALE GENOMIC DNA]</scope>
    <source>
        <strain evidence="1">DO16091913</strain>
        <tissue evidence="1">Muscle</tissue>
    </source>
</reference>
<keyword evidence="2" id="KW-1185">Reference proteome</keyword>